<accession>A0A3B0P080</accession>
<sequence>MNFYNNMNAEVLVTKKHQKISEDAKKQVQKSQDSQLKTKKQFSFQKQYNLFLNQLFKIIFFGEAIEEINKKEALKQEFYQDKLISSKPKNLQANNADKQNDLEKEIAW</sequence>
<feature type="non-terminal residue" evidence="2">
    <location>
        <position position="108"/>
    </location>
</feature>
<gene>
    <name evidence="2" type="ORF">NCTC10135_00217</name>
</gene>
<evidence type="ECO:0000256" key="1">
    <source>
        <dbReference type="SAM" id="MobiDB-lite"/>
    </source>
</evidence>
<dbReference type="AlphaFoldDB" id="A0A3B0P080"/>
<feature type="compositionally biased region" description="Basic and acidic residues" evidence="1">
    <location>
        <begin position="98"/>
        <end position="108"/>
    </location>
</feature>
<dbReference type="KEGG" id="mala:NCTC10135_00217"/>
<organism evidence="2 3">
    <name type="scientific">Metamycoplasma alkalescens</name>
    <dbReference type="NCBI Taxonomy" id="45363"/>
    <lineage>
        <taxon>Bacteria</taxon>
        <taxon>Bacillati</taxon>
        <taxon>Mycoplasmatota</taxon>
        <taxon>Mycoplasmoidales</taxon>
        <taxon>Metamycoplasmataceae</taxon>
        <taxon>Metamycoplasma</taxon>
    </lineage>
</organism>
<evidence type="ECO:0000313" key="2">
    <source>
        <dbReference type="EMBL" id="SYV89717.1"/>
    </source>
</evidence>
<feature type="region of interest" description="Disordered" evidence="1">
    <location>
        <begin position="89"/>
        <end position="108"/>
    </location>
</feature>
<proteinExistence type="predicted"/>
<dbReference type="Proteomes" id="UP000259864">
    <property type="component" value="Chromosome 1"/>
</dbReference>
<reference evidence="3" key="1">
    <citation type="submission" date="2018-06" db="EMBL/GenBank/DDBJ databases">
        <authorList>
            <consortium name="Pathogen Informatics"/>
        </authorList>
    </citation>
    <scope>NUCLEOTIDE SEQUENCE [LARGE SCALE GENOMIC DNA]</scope>
    <source>
        <strain evidence="3">NCTC10135</strain>
    </source>
</reference>
<protein>
    <submittedName>
        <fullName evidence="2">Uncharacterized protein</fullName>
    </submittedName>
</protein>
<dbReference type="EMBL" id="LS991949">
    <property type="protein sequence ID" value="SYV89717.1"/>
    <property type="molecule type" value="Genomic_DNA"/>
</dbReference>
<name>A0A3B0P080_9BACT</name>
<evidence type="ECO:0000313" key="3">
    <source>
        <dbReference type="Proteomes" id="UP000259864"/>
    </source>
</evidence>